<gene>
    <name evidence="2" type="ORF">BDFB_013530</name>
</gene>
<dbReference type="OrthoDB" id="6753189at2759"/>
<feature type="region of interest" description="Disordered" evidence="1">
    <location>
        <begin position="1"/>
        <end position="23"/>
    </location>
</feature>
<organism evidence="2 3">
    <name type="scientific">Asbolus verrucosus</name>
    <name type="common">Desert ironclad beetle</name>
    <dbReference type="NCBI Taxonomy" id="1661398"/>
    <lineage>
        <taxon>Eukaryota</taxon>
        <taxon>Metazoa</taxon>
        <taxon>Ecdysozoa</taxon>
        <taxon>Arthropoda</taxon>
        <taxon>Hexapoda</taxon>
        <taxon>Insecta</taxon>
        <taxon>Pterygota</taxon>
        <taxon>Neoptera</taxon>
        <taxon>Endopterygota</taxon>
        <taxon>Coleoptera</taxon>
        <taxon>Polyphaga</taxon>
        <taxon>Cucujiformia</taxon>
        <taxon>Tenebrionidae</taxon>
        <taxon>Pimeliinae</taxon>
        <taxon>Asbolus</taxon>
    </lineage>
</organism>
<dbReference type="Proteomes" id="UP000292052">
    <property type="component" value="Unassembled WGS sequence"/>
</dbReference>
<evidence type="ECO:0000256" key="1">
    <source>
        <dbReference type="SAM" id="MobiDB-lite"/>
    </source>
</evidence>
<keyword evidence="3" id="KW-1185">Reference proteome</keyword>
<dbReference type="PANTHER" id="PTHR47326:SF1">
    <property type="entry name" value="HTH PSQ-TYPE DOMAIN-CONTAINING PROTEIN"/>
    <property type="match status" value="1"/>
</dbReference>
<sequence>MRETGNLTPSQRGARRPRSKRTPTLEEAVLEVLDENPNISIHNFTLNSHVNCILIHRILNQEKYHPYHYIKIQALTRDNFPRRVIFC</sequence>
<accession>A0A482W1F1</accession>
<comment type="caution">
    <text evidence="2">The sequence shown here is derived from an EMBL/GenBank/DDBJ whole genome shotgun (WGS) entry which is preliminary data.</text>
</comment>
<protein>
    <submittedName>
        <fullName evidence="2">Uncharacterized protein</fullName>
    </submittedName>
</protein>
<name>A0A482W1F1_ASBVE</name>
<evidence type="ECO:0000313" key="3">
    <source>
        <dbReference type="Proteomes" id="UP000292052"/>
    </source>
</evidence>
<feature type="compositionally biased region" description="Polar residues" evidence="1">
    <location>
        <begin position="1"/>
        <end position="11"/>
    </location>
</feature>
<evidence type="ECO:0000313" key="2">
    <source>
        <dbReference type="EMBL" id="RZC38805.1"/>
    </source>
</evidence>
<dbReference type="AlphaFoldDB" id="A0A482W1F1"/>
<dbReference type="EMBL" id="QDEB01039952">
    <property type="protein sequence ID" value="RZC38805.1"/>
    <property type="molecule type" value="Genomic_DNA"/>
</dbReference>
<proteinExistence type="predicted"/>
<reference evidence="2 3" key="1">
    <citation type="submission" date="2017-03" db="EMBL/GenBank/DDBJ databases">
        <title>Genome of the blue death feigning beetle - Asbolus verrucosus.</title>
        <authorList>
            <person name="Rider S.D."/>
        </authorList>
    </citation>
    <scope>NUCLEOTIDE SEQUENCE [LARGE SCALE GENOMIC DNA]</scope>
    <source>
        <strain evidence="2">Butters</strain>
        <tissue evidence="2">Head and leg muscle</tissue>
    </source>
</reference>
<dbReference type="PANTHER" id="PTHR47326">
    <property type="entry name" value="TRANSPOSABLE ELEMENT TC3 TRANSPOSASE-LIKE PROTEIN"/>
    <property type="match status" value="1"/>
</dbReference>